<dbReference type="InterPro" id="IPR057352">
    <property type="entry name" value="TPR_TmcB/C"/>
</dbReference>
<keyword evidence="2" id="KW-1133">Transmembrane helix</keyword>
<feature type="compositionally biased region" description="Basic and acidic residues" evidence="1">
    <location>
        <begin position="1"/>
        <end position="12"/>
    </location>
</feature>
<reference evidence="4 5" key="1">
    <citation type="submission" date="2019-03" db="EMBL/GenBank/DDBJ databases">
        <title>Single cell metagenomics reveals metabolic interactions within the superorganism composed of flagellate Streblomastix strix and complex community of Bacteroidetes bacteria on its surface.</title>
        <authorList>
            <person name="Treitli S.C."/>
            <person name="Kolisko M."/>
            <person name="Husnik F."/>
            <person name="Keeling P."/>
            <person name="Hampl V."/>
        </authorList>
    </citation>
    <scope>NUCLEOTIDE SEQUENCE [LARGE SCALE GENOMIC DNA]</scope>
    <source>
        <strain evidence="4">ST1C</strain>
    </source>
</reference>
<name>A0A5J4UCR7_9EUKA</name>
<proteinExistence type="predicted"/>
<evidence type="ECO:0000256" key="2">
    <source>
        <dbReference type="SAM" id="Phobius"/>
    </source>
</evidence>
<comment type="caution">
    <text evidence="4">The sequence shown here is derived from an EMBL/GenBank/DDBJ whole genome shotgun (WGS) entry which is preliminary data.</text>
</comment>
<dbReference type="Gene3D" id="1.25.40.10">
    <property type="entry name" value="Tetratricopeptide repeat domain"/>
    <property type="match status" value="1"/>
</dbReference>
<dbReference type="Pfam" id="PF25474">
    <property type="entry name" value="TPR_TmcB"/>
    <property type="match status" value="1"/>
</dbReference>
<dbReference type="EMBL" id="SNRW01018108">
    <property type="protein sequence ID" value="KAA6367662.1"/>
    <property type="molecule type" value="Genomic_DNA"/>
</dbReference>
<evidence type="ECO:0000313" key="5">
    <source>
        <dbReference type="Proteomes" id="UP000324800"/>
    </source>
</evidence>
<keyword evidence="2" id="KW-0472">Membrane</keyword>
<evidence type="ECO:0000256" key="1">
    <source>
        <dbReference type="SAM" id="MobiDB-lite"/>
    </source>
</evidence>
<feature type="region of interest" description="Disordered" evidence="1">
    <location>
        <begin position="124"/>
        <end position="175"/>
    </location>
</feature>
<feature type="region of interest" description="Disordered" evidence="1">
    <location>
        <begin position="1"/>
        <end position="21"/>
    </location>
</feature>
<accession>A0A5J4UCR7</accession>
<evidence type="ECO:0000259" key="3">
    <source>
        <dbReference type="Pfam" id="PF25474"/>
    </source>
</evidence>
<sequence length="291" mass="33267">MREDEEMRDLENKQSQGSGSNQLGVTFRIRFAKATKEHELSKAYLSQAYMHLTRENMDLERIMSLLDKAILHERESREIFEELMKLHPNSTTLLRGFGALLRDIYRDDETALLMFNQATSIEEDNANISNDSGKDDQSQQKKSIQSSNHPGSNASKREDGKSFATSKKKKKKHSNKSTLTIDLSENKSNLIPGFLQLILLCMTIISICLLISFIFVITSFTSCKKTVISVNDCTQLIVQNYDVFLFSKYFQLRENELDGKIDLSETLANYIFNEQGASQNSYMWQVQGNIV</sequence>
<feature type="compositionally biased region" description="Basic residues" evidence="1">
    <location>
        <begin position="166"/>
        <end position="175"/>
    </location>
</feature>
<protein>
    <recommendedName>
        <fullName evidence="3">TmcB/TmcC TPR repeats domain-containing protein</fullName>
    </recommendedName>
</protein>
<keyword evidence="2" id="KW-0812">Transmembrane</keyword>
<gene>
    <name evidence="4" type="ORF">EZS28_036811</name>
</gene>
<feature type="transmembrane region" description="Helical" evidence="2">
    <location>
        <begin position="197"/>
        <end position="220"/>
    </location>
</feature>
<feature type="domain" description="TmcB/TmcC TPR repeats" evidence="3">
    <location>
        <begin position="13"/>
        <end position="126"/>
    </location>
</feature>
<dbReference type="InterPro" id="IPR011990">
    <property type="entry name" value="TPR-like_helical_dom_sf"/>
</dbReference>
<dbReference type="AlphaFoldDB" id="A0A5J4UCR7"/>
<organism evidence="4 5">
    <name type="scientific">Streblomastix strix</name>
    <dbReference type="NCBI Taxonomy" id="222440"/>
    <lineage>
        <taxon>Eukaryota</taxon>
        <taxon>Metamonada</taxon>
        <taxon>Preaxostyla</taxon>
        <taxon>Oxymonadida</taxon>
        <taxon>Streblomastigidae</taxon>
        <taxon>Streblomastix</taxon>
    </lineage>
</organism>
<dbReference type="Proteomes" id="UP000324800">
    <property type="component" value="Unassembled WGS sequence"/>
</dbReference>
<evidence type="ECO:0000313" key="4">
    <source>
        <dbReference type="EMBL" id="KAA6367662.1"/>
    </source>
</evidence>